<name>A0ABW4K7K6_9HYPH</name>
<evidence type="ECO:0000313" key="2">
    <source>
        <dbReference type="EMBL" id="MFD1704102.1"/>
    </source>
</evidence>
<proteinExistence type="predicted"/>
<evidence type="ECO:0000313" key="3">
    <source>
        <dbReference type="Proteomes" id="UP001597308"/>
    </source>
</evidence>
<sequence length="69" mass="7260">MRKTALILALTAIPFAAPAFAATDSLSTQQRNIAACNAVADSYGVTGYARSGIVQRCFEQKTTADHRAG</sequence>
<dbReference type="EMBL" id="JBHUER010000010">
    <property type="protein sequence ID" value="MFD1704102.1"/>
    <property type="molecule type" value="Genomic_DNA"/>
</dbReference>
<dbReference type="Proteomes" id="UP001597308">
    <property type="component" value="Unassembled WGS sequence"/>
</dbReference>
<keyword evidence="3" id="KW-1185">Reference proteome</keyword>
<evidence type="ECO:0000256" key="1">
    <source>
        <dbReference type="SAM" id="SignalP"/>
    </source>
</evidence>
<comment type="caution">
    <text evidence="2">The sequence shown here is derived from an EMBL/GenBank/DDBJ whole genome shotgun (WGS) entry which is preliminary data.</text>
</comment>
<feature type="signal peptide" evidence="1">
    <location>
        <begin position="1"/>
        <end position="21"/>
    </location>
</feature>
<organism evidence="2 3">
    <name type="scientific">Methylopila henanensis</name>
    <dbReference type="NCBI Taxonomy" id="873516"/>
    <lineage>
        <taxon>Bacteria</taxon>
        <taxon>Pseudomonadati</taxon>
        <taxon>Pseudomonadota</taxon>
        <taxon>Alphaproteobacteria</taxon>
        <taxon>Hyphomicrobiales</taxon>
        <taxon>Methylopilaceae</taxon>
        <taxon>Methylopila</taxon>
    </lineage>
</organism>
<feature type="chain" id="PRO_5045693918" description="3',5'-cyclic-nucleotide phosphodiesterase" evidence="1">
    <location>
        <begin position="22"/>
        <end position="69"/>
    </location>
</feature>
<evidence type="ECO:0008006" key="4">
    <source>
        <dbReference type="Google" id="ProtNLM"/>
    </source>
</evidence>
<protein>
    <recommendedName>
        <fullName evidence="4">3',5'-cyclic-nucleotide phosphodiesterase</fullName>
    </recommendedName>
</protein>
<gene>
    <name evidence="2" type="ORF">ACFSCV_13945</name>
</gene>
<accession>A0ABW4K7K6</accession>
<dbReference type="RefSeq" id="WP_378800182.1">
    <property type="nucleotide sequence ID" value="NZ_JBHUER010000010.1"/>
</dbReference>
<reference evidence="3" key="1">
    <citation type="journal article" date="2019" name="Int. J. Syst. Evol. Microbiol.">
        <title>The Global Catalogue of Microorganisms (GCM) 10K type strain sequencing project: providing services to taxonomists for standard genome sequencing and annotation.</title>
        <authorList>
            <consortium name="The Broad Institute Genomics Platform"/>
            <consortium name="The Broad Institute Genome Sequencing Center for Infectious Disease"/>
            <person name="Wu L."/>
            <person name="Ma J."/>
        </authorList>
    </citation>
    <scope>NUCLEOTIDE SEQUENCE [LARGE SCALE GENOMIC DNA]</scope>
    <source>
        <strain evidence="3">KCTC 23707</strain>
    </source>
</reference>
<keyword evidence="1" id="KW-0732">Signal</keyword>